<feature type="transmembrane region" description="Helical" evidence="1">
    <location>
        <begin position="63"/>
        <end position="84"/>
    </location>
</feature>
<reference evidence="2 3" key="1">
    <citation type="journal article" date="2012" name="PLoS Pathog.">
        <title>Diverse lifestyles and strategies of plant pathogenesis encoded in the genomes of eighteen Dothideomycetes fungi.</title>
        <authorList>
            <person name="Ohm R.A."/>
            <person name="Feau N."/>
            <person name="Henrissat B."/>
            <person name="Schoch C.L."/>
            <person name="Horwitz B.A."/>
            <person name="Barry K.W."/>
            <person name="Condon B.J."/>
            <person name="Copeland A.C."/>
            <person name="Dhillon B."/>
            <person name="Glaser F."/>
            <person name="Hesse C.N."/>
            <person name="Kosti I."/>
            <person name="LaButti K."/>
            <person name="Lindquist E.A."/>
            <person name="Lucas S."/>
            <person name="Salamov A.A."/>
            <person name="Bradshaw R.E."/>
            <person name="Ciuffetti L."/>
            <person name="Hamelin R.C."/>
            <person name="Kema G.H.J."/>
            <person name="Lawrence C."/>
            <person name="Scott J.A."/>
            <person name="Spatafora J.W."/>
            <person name="Turgeon B.G."/>
            <person name="de Wit P.J.G.M."/>
            <person name="Zhong S."/>
            <person name="Goodwin S.B."/>
            <person name="Grigoriev I.V."/>
        </authorList>
    </citation>
    <scope>NUCLEOTIDE SEQUENCE [LARGE SCALE GENOMIC DNA]</scope>
    <source>
        <strain evidence="3">ND90Pr / ATCC 201652</strain>
    </source>
</reference>
<evidence type="ECO:0000256" key="1">
    <source>
        <dbReference type="SAM" id="Phobius"/>
    </source>
</evidence>
<dbReference type="GeneID" id="19137607"/>
<dbReference type="KEGG" id="bsc:COCSADRAFT_34357"/>
<proteinExistence type="predicted"/>
<sequence>MQTSLVVTSTPHYERIAQPETAAPCTVRRSENMHRLQFKGFLAAFDPSPIAPILAAPRPQLPILYYIALPLLLVWTLTTTPRWYPPLGT</sequence>
<protein>
    <submittedName>
        <fullName evidence="2">Uncharacterized protein</fullName>
    </submittedName>
</protein>
<keyword evidence="1" id="KW-0812">Transmembrane</keyword>
<name>M2RLR5_COCSN</name>
<keyword evidence="3" id="KW-1185">Reference proteome</keyword>
<evidence type="ECO:0000313" key="2">
    <source>
        <dbReference type="EMBL" id="EMD67569.1"/>
    </source>
</evidence>
<dbReference type="Proteomes" id="UP000016934">
    <property type="component" value="Unassembled WGS sequence"/>
</dbReference>
<keyword evidence="1" id="KW-1133">Transmembrane helix</keyword>
<dbReference type="RefSeq" id="XP_007696598.1">
    <property type="nucleotide sequence ID" value="XM_007698408.1"/>
</dbReference>
<accession>M2RLR5</accession>
<dbReference type="OrthoDB" id="10442401at2759"/>
<dbReference type="HOGENOM" id="CLU_2621665_0_0_1"/>
<gene>
    <name evidence="2" type="ORF">COCSADRAFT_34357</name>
</gene>
<reference evidence="3" key="2">
    <citation type="journal article" date="2013" name="PLoS Genet.">
        <title>Comparative genome structure, secondary metabolite, and effector coding capacity across Cochliobolus pathogens.</title>
        <authorList>
            <person name="Condon B.J."/>
            <person name="Leng Y."/>
            <person name="Wu D."/>
            <person name="Bushley K.E."/>
            <person name="Ohm R.A."/>
            <person name="Otillar R."/>
            <person name="Martin J."/>
            <person name="Schackwitz W."/>
            <person name="Grimwood J."/>
            <person name="MohdZainudin N."/>
            <person name="Xue C."/>
            <person name="Wang R."/>
            <person name="Manning V.A."/>
            <person name="Dhillon B."/>
            <person name="Tu Z.J."/>
            <person name="Steffenson B.J."/>
            <person name="Salamov A."/>
            <person name="Sun H."/>
            <person name="Lowry S."/>
            <person name="LaButti K."/>
            <person name="Han J."/>
            <person name="Copeland A."/>
            <person name="Lindquist E."/>
            <person name="Barry K."/>
            <person name="Schmutz J."/>
            <person name="Baker S.E."/>
            <person name="Ciuffetti L.M."/>
            <person name="Grigoriev I.V."/>
            <person name="Zhong S."/>
            <person name="Turgeon B.G."/>
        </authorList>
    </citation>
    <scope>NUCLEOTIDE SEQUENCE [LARGE SCALE GENOMIC DNA]</scope>
    <source>
        <strain evidence="3">ND90Pr / ATCC 201652</strain>
    </source>
</reference>
<dbReference type="AlphaFoldDB" id="M2RLR5"/>
<evidence type="ECO:0000313" key="3">
    <source>
        <dbReference type="Proteomes" id="UP000016934"/>
    </source>
</evidence>
<dbReference type="EMBL" id="KB445639">
    <property type="protein sequence ID" value="EMD67569.1"/>
    <property type="molecule type" value="Genomic_DNA"/>
</dbReference>
<keyword evidence="1" id="KW-0472">Membrane</keyword>
<organism evidence="2 3">
    <name type="scientific">Cochliobolus sativus (strain ND90Pr / ATCC 201652)</name>
    <name type="common">Common root rot and spot blotch fungus</name>
    <name type="synonym">Bipolaris sorokiniana</name>
    <dbReference type="NCBI Taxonomy" id="665912"/>
    <lineage>
        <taxon>Eukaryota</taxon>
        <taxon>Fungi</taxon>
        <taxon>Dikarya</taxon>
        <taxon>Ascomycota</taxon>
        <taxon>Pezizomycotina</taxon>
        <taxon>Dothideomycetes</taxon>
        <taxon>Pleosporomycetidae</taxon>
        <taxon>Pleosporales</taxon>
        <taxon>Pleosporineae</taxon>
        <taxon>Pleosporaceae</taxon>
        <taxon>Bipolaris</taxon>
    </lineage>
</organism>